<reference evidence="2" key="1">
    <citation type="submission" date="2017-04" db="EMBL/GenBank/DDBJ databases">
        <title>Genome evolution of the luminous symbionts of deep sea anglerfish.</title>
        <authorList>
            <person name="Hendry T.A."/>
        </authorList>
    </citation>
    <scope>NUCLEOTIDE SEQUENCE [LARGE SCALE GENOMIC DNA]</scope>
</reference>
<accession>A0A2A5T3W7</accession>
<keyword evidence="2" id="KW-1185">Reference proteome</keyword>
<name>A0A2A5T3W7_9GAMM</name>
<evidence type="ECO:0000313" key="2">
    <source>
        <dbReference type="Proteomes" id="UP000219020"/>
    </source>
</evidence>
<organism evidence="1 2">
    <name type="scientific">Candidatus Enterovibrio escicola</name>
    <dbReference type="NCBI Taxonomy" id="1927127"/>
    <lineage>
        <taxon>Bacteria</taxon>
        <taxon>Pseudomonadati</taxon>
        <taxon>Pseudomonadota</taxon>
        <taxon>Gammaproteobacteria</taxon>
        <taxon>Vibrionales</taxon>
        <taxon>Vibrionaceae</taxon>
        <taxon>Enterovibrio</taxon>
    </lineage>
</organism>
<protein>
    <submittedName>
        <fullName evidence="1">Uncharacterized protein</fullName>
    </submittedName>
</protein>
<proteinExistence type="predicted"/>
<sequence>MLCHELIGVLSVYNKPYWLKAQKESYDQFDDALFAQVQTELEYEKTQARVYFVL</sequence>
<dbReference type="Proteomes" id="UP000219020">
    <property type="component" value="Unassembled WGS sequence"/>
</dbReference>
<comment type="caution">
    <text evidence="1">The sequence shown here is derived from an EMBL/GenBank/DDBJ whole genome shotgun (WGS) entry which is preliminary data.</text>
</comment>
<gene>
    <name evidence="1" type="ORF">BTN49_1397</name>
</gene>
<evidence type="ECO:0000313" key="1">
    <source>
        <dbReference type="EMBL" id="PCS22846.1"/>
    </source>
</evidence>
<dbReference type="EMBL" id="NBYY01000013">
    <property type="protein sequence ID" value="PCS22846.1"/>
    <property type="molecule type" value="Genomic_DNA"/>
</dbReference>
<dbReference type="AlphaFoldDB" id="A0A2A5T3W7"/>